<gene>
    <name evidence="9" type="ORF">UV8b_02991</name>
</gene>
<dbReference type="GO" id="GO:0000045">
    <property type="term" value="P:autophagosome assembly"/>
    <property type="evidence" value="ECO:0007669"/>
    <property type="project" value="TreeGrafter"/>
</dbReference>
<evidence type="ECO:0000256" key="8">
    <source>
        <dbReference type="SAM" id="Phobius"/>
    </source>
</evidence>
<sequence>MDLQNYPFLTAEEFAEACHHIDSRYRQATLGPLRKEWKLRVCTALDMKFSLNSGYTTYLQIIRPLETNADVDLDLSNFSISTCQEDDLASTDTDNSDMMDAEDADKAAILNHASQNTAHVAYEVHLHPSYRVPCLWFSIHGLPPHEPSFNIDTVFRRLIPDQYKSGLRKVSGIGGISADHHPVTGVPAFFVHPCLLGDAMSSFDGSKKNYLMIWLGLVGGCVGLWVPKEMAVQ</sequence>
<comment type="similarity">
    <text evidence="1">Belongs to the ATG10 family.</text>
</comment>
<dbReference type="PANTHER" id="PTHR14957">
    <property type="entry name" value="UBIQUITIN-LIKE-CONJUGATING ENZYME ATG10"/>
    <property type="match status" value="1"/>
</dbReference>
<dbReference type="InterPro" id="IPR007135">
    <property type="entry name" value="Atg3/Atg10"/>
</dbReference>
<evidence type="ECO:0000256" key="4">
    <source>
        <dbReference type="ARBA" id="ARBA00022786"/>
    </source>
</evidence>
<organism evidence="9 10">
    <name type="scientific">Ustilaginoidea virens</name>
    <name type="common">Rice false smut fungus</name>
    <name type="synonym">Villosiclava virens</name>
    <dbReference type="NCBI Taxonomy" id="1159556"/>
    <lineage>
        <taxon>Eukaryota</taxon>
        <taxon>Fungi</taxon>
        <taxon>Dikarya</taxon>
        <taxon>Ascomycota</taxon>
        <taxon>Pezizomycotina</taxon>
        <taxon>Sordariomycetes</taxon>
        <taxon>Hypocreomycetidae</taxon>
        <taxon>Hypocreales</taxon>
        <taxon>Clavicipitaceae</taxon>
        <taxon>Ustilaginoidea</taxon>
    </lineage>
</organism>
<protein>
    <recommendedName>
        <fullName evidence="2">Ubiquitin-like-conjugating enzyme ATG10</fullName>
    </recommendedName>
    <alternativeName>
        <fullName evidence="7">Autophagy-related protein 10</fullName>
    </alternativeName>
</protein>
<evidence type="ECO:0000256" key="5">
    <source>
        <dbReference type="ARBA" id="ARBA00022927"/>
    </source>
</evidence>
<proteinExistence type="inferred from homology"/>
<dbReference type="AlphaFoldDB" id="A0A8E5HNZ9"/>
<keyword evidence="8" id="KW-0812">Transmembrane</keyword>
<evidence type="ECO:0000256" key="2">
    <source>
        <dbReference type="ARBA" id="ARBA00021099"/>
    </source>
</evidence>
<evidence type="ECO:0000313" key="9">
    <source>
        <dbReference type="EMBL" id="QUC18750.1"/>
    </source>
</evidence>
<name>A0A8E5HNZ9_USTVR</name>
<dbReference type="Gene3D" id="3.30.1460.50">
    <property type="match status" value="1"/>
</dbReference>
<dbReference type="GO" id="GO:0015031">
    <property type="term" value="P:protein transport"/>
    <property type="evidence" value="ECO:0007669"/>
    <property type="project" value="UniProtKB-KW"/>
</dbReference>
<keyword evidence="8" id="KW-0472">Membrane</keyword>
<dbReference type="GO" id="GO:0000422">
    <property type="term" value="P:autophagy of mitochondrion"/>
    <property type="evidence" value="ECO:0007669"/>
    <property type="project" value="TreeGrafter"/>
</dbReference>
<evidence type="ECO:0000256" key="6">
    <source>
        <dbReference type="ARBA" id="ARBA00023006"/>
    </source>
</evidence>
<keyword evidence="3" id="KW-0808">Transferase</keyword>
<dbReference type="GO" id="GO:0061651">
    <property type="term" value="F:Atg12 conjugating enzyme activity"/>
    <property type="evidence" value="ECO:0007669"/>
    <property type="project" value="TreeGrafter"/>
</dbReference>
<dbReference type="GO" id="GO:0005829">
    <property type="term" value="C:cytosol"/>
    <property type="evidence" value="ECO:0007669"/>
    <property type="project" value="TreeGrafter"/>
</dbReference>
<dbReference type="KEGG" id="uvi:66063769"/>
<evidence type="ECO:0000256" key="7">
    <source>
        <dbReference type="ARBA" id="ARBA00029833"/>
    </source>
</evidence>
<dbReference type="RefSeq" id="XP_042996423.1">
    <property type="nucleotide sequence ID" value="XM_043140489.1"/>
</dbReference>
<keyword evidence="4" id="KW-0833">Ubl conjugation pathway</keyword>
<keyword evidence="5" id="KW-0813">Transport</keyword>
<keyword evidence="6" id="KW-0072">Autophagy</keyword>
<keyword evidence="8" id="KW-1133">Transmembrane helix</keyword>
<keyword evidence="5" id="KW-0653">Protein transport</keyword>
<evidence type="ECO:0000313" key="10">
    <source>
        <dbReference type="Proteomes" id="UP000027002"/>
    </source>
</evidence>
<dbReference type="OrthoDB" id="4089664at2759"/>
<accession>A0A8E5HNZ9</accession>
<dbReference type="PANTHER" id="PTHR14957:SF1">
    <property type="entry name" value="UBIQUITIN-LIKE-CONJUGATING ENZYME ATG10"/>
    <property type="match status" value="1"/>
</dbReference>
<dbReference type="GO" id="GO:0032446">
    <property type="term" value="P:protein modification by small protein conjugation"/>
    <property type="evidence" value="ECO:0007669"/>
    <property type="project" value="TreeGrafter"/>
</dbReference>
<dbReference type="Proteomes" id="UP000027002">
    <property type="component" value="Chromosome 2"/>
</dbReference>
<evidence type="ECO:0000256" key="1">
    <source>
        <dbReference type="ARBA" id="ARBA00005696"/>
    </source>
</evidence>
<evidence type="ECO:0000256" key="3">
    <source>
        <dbReference type="ARBA" id="ARBA00022679"/>
    </source>
</evidence>
<keyword evidence="10" id="KW-1185">Reference proteome</keyword>
<feature type="transmembrane region" description="Helical" evidence="8">
    <location>
        <begin position="210"/>
        <end position="227"/>
    </location>
</feature>
<dbReference type="EMBL" id="CP072754">
    <property type="protein sequence ID" value="QUC18750.1"/>
    <property type="molecule type" value="Genomic_DNA"/>
</dbReference>
<reference evidence="9" key="1">
    <citation type="submission" date="2020-03" db="EMBL/GenBank/DDBJ databases">
        <title>A mixture of massive structural variations and highly conserved coding sequences in Ustilaginoidea virens genome.</title>
        <authorList>
            <person name="Zhang K."/>
            <person name="Zhao Z."/>
            <person name="Zhang Z."/>
            <person name="Li Y."/>
            <person name="Hsiang T."/>
            <person name="Sun W."/>
        </authorList>
    </citation>
    <scope>NUCLEOTIDE SEQUENCE</scope>
    <source>
        <strain evidence="9">UV-8b</strain>
    </source>
</reference>
<dbReference type="Pfam" id="PF03987">
    <property type="entry name" value="Autophagy_act_C"/>
    <property type="match status" value="1"/>
</dbReference>
<dbReference type="GeneID" id="66063769"/>